<dbReference type="Proteomes" id="UP000240653">
    <property type="component" value="Unassembled WGS sequence"/>
</dbReference>
<sequence>MSALTEAKTFTGTKLVYQADLPFDEVLRRFHAQVGHADIPTLARLAVETPDEQAYAREIEARFVGKSGFMLFSEIDHGGWIARFGIRRHAIRLIYGNPLIAITMIREDISAGLFVPVEMLVLDTPDGGTTLSYVQPSSLIAMDRENSALRTAAEALDAKVAALVSTILDS</sequence>
<dbReference type="OrthoDB" id="121208at2"/>
<dbReference type="CDD" id="cd14797">
    <property type="entry name" value="DUF302"/>
    <property type="match status" value="1"/>
</dbReference>
<protein>
    <recommendedName>
        <fullName evidence="1">DUF302 domain-containing protein</fullName>
    </recommendedName>
</protein>
<dbReference type="Pfam" id="PF03625">
    <property type="entry name" value="DUF302"/>
    <property type="match status" value="1"/>
</dbReference>
<organism evidence="2 3">
    <name type="scientific">Pseudaminobacter soli</name>
    <name type="common">ex Li et al. 2025</name>
    <dbReference type="NCBI Taxonomy" id="1295366"/>
    <lineage>
        <taxon>Bacteria</taxon>
        <taxon>Pseudomonadati</taxon>
        <taxon>Pseudomonadota</taxon>
        <taxon>Alphaproteobacteria</taxon>
        <taxon>Hyphomicrobiales</taxon>
        <taxon>Phyllobacteriaceae</taxon>
        <taxon>Pseudaminobacter</taxon>
    </lineage>
</organism>
<reference evidence="2 3" key="1">
    <citation type="submission" date="2018-03" db="EMBL/GenBank/DDBJ databases">
        <title>The draft genome of Mesorhizobium soli JCM 19897.</title>
        <authorList>
            <person name="Li L."/>
            <person name="Liu L."/>
            <person name="Liang L."/>
            <person name="Wang T."/>
            <person name="Zhang X."/>
        </authorList>
    </citation>
    <scope>NUCLEOTIDE SEQUENCE [LARGE SCALE GENOMIC DNA]</scope>
    <source>
        <strain evidence="2 3">JCM 19897</strain>
    </source>
</reference>
<dbReference type="EMBL" id="PXYL01000010">
    <property type="protein sequence ID" value="PSJ58584.1"/>
    <property type="molecule type" value="Genomic_DNA"/>
</dbReference>
<evidence type="ECO:0000259" key="1">
    <source>
        <dbReference type="Pfam" id="PF03625"/>
    </source>
</evidence>
<dbReference type="AlphaFoldDB" id="A0A2P7S7Y4"/>
<name>A0A2P7S7Y4_9HYPH</name>
<feature type="domain" description="DUF302" evidence="1">
    <location>
        <begin position="75"/>
        <end position="136"/>
    </location>
</feature>
<dbReference type="SUPFAM" id="SSF103247">
    <property type="entry name" value="TT1751-like"/>
    <property type="match status" value="1"/>
</dbReference>
<comment type="caution">
    <text evidence="2">The sequence shown here is derived from an EMBL/GenBank/DDBJ whole genome shotgun (WGS) entry which is preliminary data.</text>
</comment>
<dbReference type="InterPro" id="IPR005180">
    <property type="entry name" value="DUF302"/>
</dbReference>
<keyword evidence="3" id="KW-1185">Reference proteome</keyword>
<evidence type="ECO:0000313" key="2">
    <source>
        <dbReference type="EMBL" id="PSJ58584.1"/>
    </source>
</evidence>
<dbReference type="InterPro" id="IPR035923">
    <property type="entry name" value="TT1751-like_sf"/>
</dbReference>
<accession>A0A2P7S7Y4</accession>
<dbReference type="Gene3D" id="3.30.310.70">
    <property type="entry name" value="TT1751-like domain"/>
    <property type="match status" value="1"/>
</dbReference>
<dbReference type="RefSeq" id="WP_106725682.1">
    <property type="nucleotide sequence ID" value="NZ_PXYL01000010.1"/>
</dbReference>
<proteinExistence type="predicted"/>
<gene>
    <name evidence="2" type="ORF">C7I85_19545</name>
</gene>
<evidence type="ECO:0000313" key="3">
    <source>
        <dbReference type="Proteomes" id="UP000240653"/>
    </source>
</evidence>